<dbReference type="Proteomes" id="UP000192042">
    <property type="component" value="Chromosome I"/>
</dbReference>
<dbReference type="PANTHER" id="PTHR11487:SF0">
    <property type="entry name" value="S-ACYL FATTY ACID SYNTHASE THIOESTERASE, MEDIUM CHAIN"/>
    <property type="match status" value="1"/>
</dbReference>
<evidence type="ECO:0000256" key="1">
    <source>
        <dbReference type="ARBA" id="ARBA00007169"/>
    </source>
</evidence>
<protein>
    <submittedName>
        <fullName evidence="3">Linear gramicidin dehydrogenase LgrE</fullName>
        <ecNumber evidence="3">1.1.-.-</ecNumber>
    </submittedName>
</protein>
<dbReference type="InterPro" id="IPR012223">
    <property type="entry name" value="TEII"/>
</dbReference>
<dbReference type="GO" id="GO:0008610">
    <property type="term" value="P:lipid biosynthetic process"/>
    <property type="evidence" value="ECO:0007669"/>
    <property type="project" value="TreeGrafter"/>
</dbReference>
<dbReference type="RefSeq" id="WP_080888222.1">
    <property type="nucleotide sequence ID" value="NZ_LT828648.1"/>
</dbReference>
<organism evidence="3 4">
    <name type="scientific">Nitrospira japonica</name>
    <dbReference type="NCBI Taxonomy" id="1325564"/>
    <lineage>
        <taxon>Bacteria</taxon>
        <taxon>Pseudomonadati</taxon>
        <taxon>Nitrospirota</taxon>
        <taxon>Nitrospiria</taxon>
        <taxon>Nitrospirales</taxon>
        <taxon>Nitrospiraceae</taxon>
        <taxon>Nitrospira</taxon>
    </lineage>
</organism>
<dbReference type="AlphaFoldDB" id="A0A1W1IAP7"/>
<dbReference type="SUPFAM" id="SSF53474">
    <property type="entry name" value="alpha/beta-Hydrolases"/>
    <property type="match status" value="1"/>
</dbReference>
<accession>A0A1W1IAP7</accession>
<evidence type="ECO:0000313" key="3">
    <source>
        <dbReference type="EMBL" id="SLM50070.1"/>
    </source>
</evidence>
<name>A0A1W1IAP7_9BACT</name>
<evidence type="ECO:0000313" key="4">
    <source>
        <dbReference type="Proteomes" id="UP000192042"/>
    </source>
</evidence>
<dbReference type="PANTHER" id="PTHR11487">
    <property type="entry name" value="THIOESTERASE"/>
    <property type="match status" value="1"/>
</dbReference>
<sequence length="254" mass="28493">MLTAARPSPWVVTHRPSPDGMRLICFPYAGAGASAFRSWPDGLPSDVEICAVQLPGRESRITEPPVADLRELVPRLSDALEPYLDRPFAFFGHSIGALVCFELARELRRARGLEPVHLFVSGCPAPHHPDSDRLSELSESEFVDRLKQFNGTPPEVLHHPELMQLVLPTLRADFSLRDRYLHRDEPPLGCPITAFGGMADGHVSGAKLEGWKRHSRERFQLWLFQGDHFFLRTAQEPMLEALSSLVSRCRGTAR</sequence>
<evidence type="ECO:0000259" key="2">
    <source>
        <dbReference type="Pfam" id="PF00975"/>
    </source>
</evidence>
<dbReference type="OrthoDB" id="2213423at2"/>
<dbReference type="EC" id="1.1.-.-" evidence="3"/>
<comment type="similarity">
    <text evidence="1">Belongs to the thioesterase family.</text>
</comment>
<dbReference type="InterPro" id="IPR001031">
    <property type="entry name" value="Thioesterase"/>
</dbReference>
<dbReference type="InterPro" id="IPR029058">
    <property type="entry name" value="AB_hydrolase_fold"/>
</dbReference>
<gene>
    <name evidence="3" type="primary">lgrE</name>
    <name evidence="3" type="ORF">NSJP_3903</name>
</gene>
<dbReference type="Gene3D" id="3.40.50.1820">
    <property type="entry name" value="alpha/beta hydrolase"/>
    <property type="match status" value="1"/>
</dbReference>
<dbReference type="EMBL" id="LT828648">
    <property type="protein sequence ID" value="SLM50070.1"/>
    <property type="molecule type" value="Genomic_DNA"/>
</dbReference>
<dbReference type="Pfam" id="PF00975">
    <property type="entry name" value="Thioesterase"/>
    <property type="match status" value="1"/>
</dbReference>
<proteinExistence type="inferred from homology"/>
<reference evidence="3 4" key="1">
    <citation type="submission" date="2017-03" db="EMBL/GenBank/DDBJ databases">
        <authorList>
            <person name="Afonso C.L."/>
            <person name="Miller P.J."/>
            <person name="Scott M.A."/>
            <person name="Spackman E."/>
            <person name="Goraichik I."/>
            <person name="Dimitrov K.M."/>
            <person name="Suarez D.L."/>
            <person name="Swayne D.E."/>
        </authorList>
    </citation>
    <scope>NUCLEOTIDE SEQUENCE [LARGE SCALE GENOMIC DNA]</scope>
    <source>
        <strain evidence="3">Genome sequencing of Nitrospira japonica strain NJ11</strain>
    </source>
</reference>
<dbReference type="STRING" id="1325564.NSJP_3903"/>
<keyword evidence="3" id="KW-0560">Oxidoreductase</keyword>
<feature type="domain" description="Thioesterase" evidence="2">
    <location>
        <begin position="22"/>
        <end position="242"/>
    </location>
</feature>
<keyword evidence="4" id="KW-1185">Reference proteome</keyword>
<dbReference type="GO" id="GO:0016491">
    <property type="term" value="F:oxidoreductase activity"/>
    <property type="evidence" value="ECO:0007669"/>
    <property type="project" value="UniProtKB-KW"/>
</dbReference>
<dbReference type="KEGG" id="nja:NSJP_3903"/>